<dbReference type="InterPro" id="IPR036942">
    <property type="entry name" value="Beta-barrel_TonB_sf"/>
</dbReference>
<accession>A0ABY4LSR2</accession>
<keyword evidence="4" id="KW-0410">Iron transport</keyword>
<comment type="similarity">
    <text evidence="12 13">Belongs to the TonB-dependent receptor family.</text>
</comment>
<comment type="subcellular location">
    <subcellularLocation>
        <location evidence="1 12">Cell outer membrane</location>
        <topology evidence="1 12">Multi-pass membrane protein</topology>
    </subcellularLocation>
</comment>
<name>A0ABY4LSR2_9FLAO</name>
<dbReference type="InterPro" id="IPR037066">
    <property type="entry name" value="Plug_dom_sf"/>
</dbReference>
<dbReference type="NCBIfam" id="TIGR04057">
    <property type="entry name" value="SusC_RagA_signa"/>
    <property type="match status" value="1"/>
</dbReference>
<evidence type="ECO:0000256" key="3">
    <source>
        <dbReference type="ARBA" id="ARBA00022452"/>
    </source>
</evidence>
<dbReference type="NCBIfam" id="TIGR04056">
    <property type="entry name" value="OMP_RagA_SusC"/>
    <property type="match status" value="1"/>
</dbReference>
<evidence type="ECO:0000259" key="16">
    <source>
        <dbReference type="Pfam" id="PF07715"/>
    </source>
</evidence>
<dbReference type="InterPro" id="IPR008969">
    <property type="entry name" value="CarboxyPept-like_regulatory"/>
</dbReference>
<evidence type="ECO:0000256" key="8">
    <source>
        <dbReference type="ARBA" id="ARBA00023065"/>
    </source>
</evidence>
<evidence type="ECO:0000256" key="5">
    <source>
        <dbReference type="ARBA" id="ARBA00022692"/>
    </source>
</evidence>
<sequence>MKLKFNGFLVLLLVLVAQLTFAQERAVSGTVSDNTGMPLQGVSVLVKGSKTGTQTDFDGKYSIKASSSQVLVFSYIGMKTQEVAASSSVVNVKLSGDAQELEAVVVTTALGIKREKKSLGYSSQKLDEKTVNSTPTNNFLNNLSGKVAGLEVKTNSNFGGSTNIVLRGSKSLTGNNQALMVVDGVAISNDNLNSASAKSGRQGFDFGNSASDIDPNNIESITVLKGAAATALYGSQAANGAIMITTKKGKKNSALGVSFSSTTSMGSYDKDTFIKYQKGYGANGYSGPNDSFYTADANGDGIPDQVVDMTADSSFGNAFDPSLNVFQWTAFAPGNANYGKATPWVAAANDPGKFFQKSFSTVNNIGLSGGDEKGSYNFSYTNNNESGILPNSRLNRNIINGSFSRNLSDKIKTTAFFTFSDQSTVGRNSTGYGDNILTGFRQWWQTNVDVRDLKQAYQLNGQNVTWNMNDPLSGNFAPAYWNNPYFDRYKNYSSDDRTRVLAGANISYDITKNFNVLGRVTVDTSNDRQELRKEKGSHAEEFGLQALDETSGYELYTRSFLQTTYDFIATYDLKISEKISAKLLGGSTFIKSHVDSFDGSTTGGLVAPGLFTLANSMSFVAPLEQEINYNKLGLYTQGSIDYNRIVFVEGSYRRDQSTALPQNNNKYDYWSLGTSFIASELIKQDWLNNLKLRANYAVVGNDPAAGLIGAKVNNGLIGGNLMFANSSTFVDFKNLRSEKLKSWEFGVEAAMFKNRLSFDVSVYQSNTTDQIFNVPQSTSTGYATSQINAGEMQNNGVEVSLFGSPVKTKDFEWQVGVNWSRNRNKVVSLNQGRDNLQLASWQNGVSLNATVGQPYGTMRGTDYVYDANGNKTVDEDGYYLLATDKVIGNIQADWIGGLSNRLNYKDFSLNFLIDMKKGGSVYSLDQAYGQYTGLYPETAGLNDLGNPLRNSIANGGGIILDGVYEDGTPNQSRIPANMVGAGFGVEVEPNKKFIYDASYVKLREVGFTYNVPSKFLDKTMAKSISFSLLGNNLWIIHKNLPYADPEAGQSSGNIQGFQSGVMPTTKVYSFNIKATF</sequence>
<evidence type="ECO:0000256" key="13">
    <source>
        <dbReference type="RuleBase" id="RU003357"/>
    </source>
</evidence>
<evidence type="ECO:0000256" key="4">
    <source>
        <dbReference type="ARBA" id="ARBA00022496"/>
    </source>
</evidence>
<dbReference type="InterPro" id="IPR023997">
    <property type="entry name" value="TonB-dep_OMP_SusC/RagA_CS"/>
</dbReference>
<evidence type="ECO:0000256" key="11">
    <source>
        <dbReference type="ARBA" id="ARBA00023237"/>
    </source>
</evidence>
<dbReference type="Proteomes" id="UP000829998">
    <property type="component" value="Chromosome"/>
</dbReference>
<organism evidence="17 18">
    <name type="scientific">Flavobacterium humidisoli</name>
    <dbReference type="NCBI Taxonomy" id="2937442"/>
    <lineage>
        <taxon>Bacteria</taxon>
        <taxon>Pseudomonadati</taxon>
        <taxon>Bacteroidota</taxon>
        <taxon>Flavobacteriia</taxon>
        <taxon>Flavobacteriales</taxon>
        <taxon>Flavobacteriaceae</taxon>
        <taxon>Flavobacterium</taxon>
    </lineage>
</organism>
<dbReference type="PANTHER" id="PTHR32552:SF89">
    <property type="entry name" value="CATECHOLATE SIDEROPHORE RECEPTOR FIU"/>
    <property type="match status" value="1"/>
</dbReference>
<keyword evidence="10 12" id="KW-0472">Membrane</keyword>
<dbReference type="Pfam" id="PF13715">
    <property type="entry name" value="CarbopepD_reg_2"/>
    <property type="match status" value="1"/>
</dbReference>
<feature type="domain" description="TonB-dependent receptor plug" evidence="16">
    <location>
        <begin position="116"/>
        <end position="241"/>
    </location>
</feature>
<keyword evidence="7" id="KW-0408">Iron</keyword>
<reference evidence="17 18" key="1">
    <citation type="submission" date="2022-04" db="EMBL/GenBank/DDBJ databases">
        <authorList>
            <person name="Ra J.-S."/>
            <person name="Kim S.-B."/>
        </authorList>
    </citation>
    <scope>NUCLEOTIDE SEQUENCE [LARGE SCALE GENOMIC DNA]</scope>
    <source>
        <strain evidence="17 18">MMS21-Er5</strain>
    </source>
</reference>
<dbReference type="SUPFAM" id="SSF49464">
    <property type="entry name" value="Carboxypeptidase regulatory domain-like"/>
    <property type="match status" value="1"/>
</dbReference>
<dbReference type="InterPro" id="IPR039426">
    <property type="entry name" value="TonB-dep_rcpt-like"/>
</dbReference>
<evidence type="ECO:0000313" key="18">
    <source>
        <dbReference type="Proteomes" id="UP000829998"/>
    </source>
</evidence>
<dbReference type="PANTHER" id="PTHR32552">
    <property type="entry name" value="FERRICHROME IRON RECEPTOR-RELATED"/>
    <property type="match status" value="1"/>
</dbReference>
<evidence type="ECO:0000256" key="12">
    <source>
        <dbReference type="PROSITE-ProRule" id="PRU01360"/>
    </source>
</evidence>
<dbReference type="SUPFAM" id="SSF56935">
    <property type="entry name" value="Porins"/>
    <property type="match status" value="1"/>
</dbReference>
<evidence type="ECO:0000256" key="2">
    <source>
        <dbReference type="ARBA" id="ARBA00022448"/>
    </source>
</evidence>
<dbReference type="Pfam" id="PF07715">
    <property type="entry name" value="Plug"/>
    <property type="match status" value="1"/>
</dbReference>
<evidence type="ECO:0000256" key="6">
    <source>
        <dbReference type="ARBA" id="ARBA00022729"/>
    </source>
</evidence>
<evidence type="ECO:0000256" key="1">
    <source>
        <dbReference type="ARBA" id="ARBA00004571"/>
    </source>
</evidence>
<dbReference type="Gene3D" id="2.170.130.10">
    <property type="entry name" value="TonB-dependent receptor, plug domain"/>
    <property type="match status" value="1"/>
</dbReference>
<dbReference type="PROSITE" id="PS52016">
    <property type="entry name" value="TONB_DEPENDENT_REC_3"/>
    <property type="match status" value="1"/>
</dbReference>
<proteinExistence type="inferred from homology"/>
<dbReference type="InterPro" id="IPR023996">
    <property type="entry name" value="TonB-dep_OMP_SusC/RagA"/>
</dbReference>
<evidence type="ECO:0000256" key="14">
    <source>
        <dbReference type="SAM" id="SignalP"/>
    </source>
</evidence>
<dbReference type="RefSeq" id="WP_248728274.1">
    <property type="nucleotide sequence ID" value="NZ_CP096829.1"/>
</dbReference>
<keyword evidence="9 13" id="KW-0798">TonB box</keyword>
<feature type="chain" id="PRO_5047193775" evidence="14">
    <location>
        <begin position="23"/>
        <end position="1076"/>
    </location>
</feature>
<dbReference type="Pfam" id="PF00593">
    <property type="entry name" value="TonB_dep_Rec_b-barrel"/>
    <property type="match status" value="1"/>
</dbReference>
<gene>
    <name evidence="17" type="ORF">M0M44_01995</name>
</gene>
<keyword evidence="5 12" id="KW-0812">Transmembrane</keyword>
<dbReference type="InterPro" id="IPR000531">
    <property type="entry name" value="Beta-barrel_TonB"/>
</dbReference>
<evidence type="ECO:0000256" key="10">
    <source>
        <dbReference type="ARBA" id="ARBA00023136"/>
    </source>
</evidence>
<evidence type="ECO:0000256" key="9">
    <source>
        <dbReference type="ARBA" id="ARBA00023077"/>
    </source>
</evidence>
<feature type="domain" description="TonB-dependent receptor-like beta-barrel" evidence="15">
    <location>
        <begin position="444"/>
        <end position="904"/>
    </location>
</feature>
<dbReference type="Gene3D" id="2.60.40.1120">
    <property type="entry name" value="Carboxypeptidase-like, regulatory domain"/>
    <property type="match status" value="1"/>
</dbReference>
<keyword evidence="3 12" id="KW-1134">Transmembrane beta strand</keyword>
<protein>
    <submittedName>
        <fullName evidence="17">SusC/RagA family TonB-linked outer membrane protein</fullName>
    </submittedName>
</protein>
<feature type="signal peptide" evidence="14">
    <location>
        <begin position="1"/>
        <end position="22"/>
    </location>
</feature>
<keyword evidence="11 12" id="KW-0998">Cell outer membrane</keyword>
<dbReference type="InterPro" id="IPR012910">
    <property type="entry name" value="Plug_dom"/>
</dbReference>
<keyword evidence="8" id="KW-0406">Ion transport</keyword>
<dbReference type="Gene3D" id="2.40.170.20">
    <property type="entry name" value="TonB-dependent receptor, beta-barrel domain"/>
    <property type="match status" value="1"/>
</dbReference>
<keyword evidence="2 12" id="KW-0813">Transport</keyword>
<dbReference type="EMBL" id="CP096829">
    <property type="protein sequence ID" value="UPZ16129.1"/>
    <property type="molecule type" value="Genomic_DNA"/>
</dbReference>
<keyword evidence="18" id="KW-1185">Reference proteome</keyword>
<evidence type="ECO:0000259" key="15">
    <source>
        <dbReference type="Pfam" id="PF00593"/>
    </source>
</evidence>
<evidence type="ECO:0000256" key="7">
    <source>
        <dbReference type="ARBA" id="ARBA00023004"/>
    </source>
</evidence>
<evidence type="ECO:0000313" key="17">
    <source>
        <dbReference type="EMBL" id="UPZ16129.1"/>
    </source>
</evidence>
<keyword evidence="6 14" id="KW-0732">Signal</keyword>